<name>A0A0D3IWB3_EMIH1</name>
<dbReference type="GeneID" id="17261697"/>
<reference evidence="1" key="2">
    <citation type="submission" date="2024-10" db="UniProtKB">
        <authorList>
            <consortium name="EnsemblProtists"/>
        </authorList>
    </citation>
    <scope>IDENTIFICATION</scope>
</reference>
<dbReference type="AlphaFoldDB" id="A0A0D3IWB3"/>
<proteinExistence type="predicted"/>
<protein>
    <submittedName>
        <fullName evidence="1">Uncharacterized protein</fullName>
    </submittedName>
</protein>
<reference evidence="2" key="1">
    <citation type="journal article" date="2013" name="Nature">
        <title>Pan genome of the phytoplankton Emiliania underpins its global distribution.</title>
        <authorList>
            <person name="Read B.A."/>
            <person name="Kegel J."/>
            <person name="Klute M.J."/>
            <person name="Kuo A."/>
            <person name="Lefebvre S.C."/>
            <person name="Maumus F."/>
            <person name="Mayer C."/>
            <person name="Miller J."/>
            <person name="Monier A."/>
            <person name="Salamov A."/>
            <person name="Young J."/>
            <person name="Aguilar M."/>
            <person name="Claverie J.M."/>
            <person name="Frickenhaus S."/>
            <person name="Gonzalez K."/>
            <person name="Herman E.K."/>
            <person name="Lin Y.C."/>
            <person name="Napier J."/>
            <person name="Ogata H."/>
            <person name="Sarno A.F."/>
            <person name="Shmutz J."/>
            <person name="Schroeder D."/>
            <person name="de Vargas C."/>
            <person name="Verret F."/>
            <person name="von Dassow P."/>
            <person name="Valentin K."/>
            <person name="Van de Peer Y."/>
            <person name="Wheeler G."/>
            <person name="Dacks J.B."/>
            <person name="Delwiche C.F."/>
            <person name="Dyhrman S.T."/>
            <person name="Glockner G."/>
            <person name="John U."/>
            <person name="Richards T."/>
            <person name="Worden A.Z."/>
            <person name="Zhang X."/>
            <person name="Grigoriev I.V."/>
            <person name="Allen A.E."/>
            <person name="Bidle K."/>
            <person name="Borodovsky M."/>
            <person name="Bowler C."/>
            <person name="Brownlee C."/>
            <person name="Cock J.M."/>
            <person name="Elias M."/>
            <person name="Gladyshev V.N."/>
            <person name="Groth M."/>
            <person name="Guda C."/>
            <person name="Hadaegh A."/>
            <person name="Iglesias-Rodriguez M.D."/>
            <person name="Jenkins J."/>
            <person name="Jones B.M."/>
            <person name="Lawson T."/>
            <person name="Leese F."/>
            <person name="Lindquist E."/>
            <person name="Lobanov A."/>
            <person name="Lomsadze A."/>
            <person name="Malik S.B."/>
            <person name="Marsh M.E."/>
            <person name="Mackinder L."/>
            <person name="Mock T."/>
            <person name="Mueller-Roeber B."/>
            <person name="Pagarete A."/>
            <person name="Parker M."/>
            <person name="Probert I."/>
            <person name="Quesneville H."/>
            <person name="Raines C."/>
            <person name="Rensing S.A."/>
            <person name="Riano-Pachon D.M."/>
            <person name="Richier S."/>
            <person name="Rokitta S."/>
            <person name="Shiraiwa Y."/>
            <person name="Soanes D.M."/>
            <person name="van der Giezen M."/>
            <person name="Wahlund T.M."/>
            <person name="Williams B."/>
            <person name="Wilson W."/>
            <person name="Wolfe G."/>
            <person name="Wurch L.L."/>
        </authorList>
    </citation>
    <scope>NUCLEOTIDE SEQUENCE</scope>
</reference>
<accession>A0A0D3IWB3</accession>
<organism evidence="1 2">
    <name type="scientific">Emiliania huxleyi (strain CCMP1516)</name>
    <dbReference type="NCBI Taxonomy" id="280463"/>
    <lineage>
        <taxon>Eukaryota</taxon>
        <taxon>Haptista</taxon>
        <taxon>Haptophyta</taxon>
        <taxon>Prymnesiophyceae</taxon>
        <taxon>Isochrysidales</taxon>
        <taxon>Noelaerhabdaceae</taxon>
        <taxon>Emiliania</taxon>
    </lineage>
</organism>
<dbReference type="EnsemblProtists" id="EOD15548">
    <property type="protein sequence ID" value="EOD15548"/>
    <property type="gene ID" value="EMIHUDRAFT_245743"/>
</dbReference>
<evidence type="ECO:0000313" key="1">
    <source>
        <dbReference type="EnsemblProtists" id="EOD15548"/>
    </source>
</evidence>
<evidence type="ECO:0000313" key="2">
    <source>
        <dbReference type="Proteomes" id="UP000013827"/>
    </source>
</evidence>
<dbReference type="RefSeq" id="XP_005767977.1">
    <property type="nucleotide sequence ID" value="XM_005767920.1"/>
</dbReference>
<dbReference type="Proteomes" id="UP000013827">
    <property type="component" value="Unassembled WGS sequence"/>
</dbReference>
<dbReference type="HOGENOM" id="CLU_1398689_0_0_1"/>
<dbReference type="KEGG" id="ehx:EMIHUDRAFT_245743"/>
<dbReference type="PaxDb" id="2903-EOD15548"/>
<keyword evidence="2" id="KW-1185">Reference proteome</keyword>
<sequence length="195" mass="19278">MLPFGAAEKAAKKAVPFAADAAGLDAAKKGALASLPDSLVDKLGQGSPDMFFSAALTQTAAKAACASGKAEAACLLFSDKAEFNIDRAPALLVVEQGLKMLGALAGGTEGAGPPQRRSSRREACSGGLCAVALLDGGPDNGNKEAQLAGVVLGAFDAETLGAFGNGVAAGRRATESIDAVPALQEVDCAGDCING</sequence>